<evidence type="ECO:0000313" key="2">
    <source>
        <dbReference type="EMBL" id="VFT94467.1"/>
    </source>
</evidence>
<proteinExistence type="predicted"/>
<dbReference type="EMBL" id="CAADRA010006271">
    <property type="protein sequence ID" value="VFT94467.1"/>
    <property type="molecule type" value="Genomic_DNA"/>
</dbReference>
<dbReference type="Proteomes" id="UP000332933">
    <property type="component" value="Unassembled WGS sequence"/>
</dbReference>
<sequence length="272" mass="30620">MANYSLVDFRGSTKKLAAAFPLSSYPKLHDSSVGRIHVLVVVKSLEVELAEPTLKRWVELNEVLDAHKKMKLVDGVSSTAYSALSWLAIQPVFGKYTVQSIFPRREIESEDMNALYACMKLFTKALGGTIESNESKLLFFIAPILIHVSCLVENVQILVEENVVGKRVHANGRFEFVLRCGAKRICIVEAKKDDMDQGMAHNLVGCEALADVEQLDTVYGIVTNYKEWIFFKRENEQILRGHTTIRLLHTELPTLESLQDIAETIHAMLVNN</sequence>
<evidence type="ECO:0000313" key="3">
    <source>
        <dbReference type="Proteomes" id="UP000332933"/>
    </source>
</evidence>
<name>A0A485L974_9STRA</name>
<dbReference type="OrthoDB" id="74264at2759"/>
<keyword evidence="3" id="KW-1185">Reference proteome</keyword>
<organism evidence="2 3">
    <name type="scientific">Aphanomyces stellatus</name>
    <dbReference type="NCBI Taxonomy" id="120398"/>
    <lineage>
        <taxon>Eukaryota</taxon>
        <taxon>Sar</taxon>
        <taxon>Stramenopiles</taxon>
        <taxon>Oomycota</taxon>
        <taxon>Saprolegniomycetes</taxon>
        <taxon>Saprolegniales</taxon>
        <taxon>Verrucalvaceae</taxon>
        <taxon>Aphanomyces</taxon>
    </lineage>
</organism>
<evidence type="ECO:0000313" key="1">
    <source>
        <dbReference type="EMBL" id="KAF0690965.1"/>
    </source>
</evidence>
<protein>
    <submittedName>
        <fullName evidence="2">Aste57867_17720 protein</fullName>
    </submittedName>
</protein>
<dbReference type="EMBL" id="VJMH01006250">
    <property type="protein sequence ID" value="KAF0690965.1"/>
    <property type="molecule type" value="Genomic_DNA"/>
</dbReference>
<reference evidence="1" key="2">
    <citation type="submission" date="2019-06" db="EMBL/GenBank/DDBJ databases">
        <title>Genomics analysis of Aphanomyces spp. identifies a new class of oomycete effector associated with host adaptation.</title>
        <authorList>
            <person name="Gaulin E."/>
        </authorList>
    </citation>
    <scope>NUCLEOTIDE SEQUENCE</scope>
    <source>
        <strain evidence="1">CBS 578.67</strain>
    </source>
</reference>
<dbReference type="AlphaFoldDB" id="A0A485L974"/>
<accession>A0A485L974</accession>
<reference evidence="2 3" key="1">
    <citation type="submission" date="2019-03" db="EMBL/GenBank/DDBJ databases">
        <authorList>
            <person name="Gaulin E."/>
            <person name="Dumas B."/>
        </authorList>
    </citation>
    <scope>NUCLEOTIDE SEQUENCE [LARGE SCALE GENOMIC DNA]</scope>
    <source>
        <strain evidence="2">CBS 568.67</strain>
    </source>
</reference>
<gene>
    <name evidence="2" type="primary">Aste57867_17720</name>
    <name evidence="1" type="ORF">As57867_017659</name>
    <name evidence="2" type="ORF">ASTE57867_17720</name>
</gene>